<evidence type="ECO:0000313" key="2">
    <source>
        <dbReference type="Proteomes" id="UP001168098"/>
    </source>
</evidence>
<dbReference type="AlphaFoldDB" id="A0AA38YKG8"/>
<dbReference type="PANTHER" id="PTHR35131">
    <property type="entry name" value="EXPRESSED PROTEIN"/>
    <property type="match status" value="1"/>
</dbReference>
<comment type="caution">
    <text evidence="1">The sequence shown here is derived from an EMBL/GenBank/DDBJ whole genome shotgun (WGS) entry which is preliminary data.</text>
</comment>
<sequence length="110" mass="12068">MAAQNPVEIGTRGTVGSLIMQEIEYFSRLEIGRKDCSQKPQCKIADAISSGSHSIPKFGIMIKAQKKKKRGSRLLPSMCSIVEVADSNQPIGISGFTYRNLKADVKKLQL</sequence>
<dbReference type="EMBL" id="JARBHA010000019">
    <property type="protein sequence ID" value="KAJ9672074.1"/>
    <property type="molecule type" value="Genomic_DNA"/>
</dbReference>
<accession>A0AA38YKG8</accession>
<name>A0AA38YKG8_VITRO</name>
<reference evidence="1 2" key="1">
    <citation type="journal article" date="2023" name="BMC Biotechnol.">
        <title>Vitis rotundifolia cv Carlos genome sequencing.</title>
        <authorList>
            <person name="Huff M."/>
            <person name="Hulse-Kemp A."/>
            <person name="Scheffler B."/>
            <person name="Youngblood R."/>
            <person name="Simpson S."/>
            <person name="Babiker E."/>
            <person name="Staton M."/>
        </authorList>
    </citation>
    <scope>NUCLEOTIDE SEQUENCE [LARGE SCALE GENOMIC DNA]</scope>
    <source>
        <tissue evidence="1">Leaf</tissue>
    </source>
</reference>
<proteinExistence type="predicted"/>
<dbReference type="Proteomes" id="UP001168098">
    <property type="component" value="Unassembled WGS sequence"/>
</dbReference>
<protein>
    <submittedName>
        <fullName evidence="1">Uncharacterized protein</fullName>
    </submittedName>
</protein>
<keyword evidence="2" id="KW-1185">Reference proteome</keyword>
<gene>
    <name evidence="1" type="ORF">PVL29_025640</name>
</gene>
<evidence type="ECO:0000313" key="1">
    <source>
        <dbReference type="EMBL" id="KAJ9672074.1"/>
    </source>
</evidence>
<dbReference type="PANTHER" id="PTHR35131:SF2">
    <property type="entry name" value="GAG-POL POLYPROTEIN"/>
    <property type="match status" value="1"/>
</dbReference>
<organism evidence="1 2">
    <name type="scientific">Vitis rotundifolia</name>
    <name type="common">Muscadine grape</name>
    <dbReference type="NCBI Taxonomy" id="103349"/>
    <lineage>
        <taxon>Eukaryota</taxon>
        <taxon>Viridiplantae</taxon>
        <taxon>Streptophyta</taxon>
        <taxon>Embryophyta</taxon>
        <taxon>Tracheophyta</taxon>
        <taxon>Spermatophyta</taxon>
        <taxon>Magnoliopsida</taxon>
        <taxon>eudicotyledons</taxon>
        <taxon>Gunneridae</taxon>
        <taxon>Pentapetalae</taxon>
        <taxon>rosids</taxon>
        <taxon>Vitales</taxon>
        <taxon>Vitaceae</taxon>
        <taxon>Viteae</taxon>
        <taxon>Vitis</taxon>
    </lineage>
</organism>